<keyword evidence="3" id="KW-1185">Reference proteome</keyword>
<dbReference type="Proteomes" id="UP000823775">
    <property type="component" value="Unassembled WGS sequence"/>
</dbReference>
<evidence type="ECO:0000313" key="2">
    <source>
        <dbReference type="EMBL" id="MCE3049592.1"/>
    </source>
</evidence>
<feature type="compositionally biased region" description="Basic and acidic residues" evidence="1">
    <location>
        <begin position="15"/>
        <end position="24"/>
    </location>
</feature>
<protein>
    <submittedName>
        <fullName evidence="2">Uncharacterized protein</fullName>
    </submittedName>
</protein>
<accession>A0ABS8WJG2</accession>
<proteinExistence type="predicted"/>
<organism evidence="2 3">
    <name type="scientific">Datura stramonium</name>
    <name type="common">Jimsonweed</name>
    <name type="synonym">Common thornapple</name>
    <dbReference type="NCBI Taxonomy" id="4076"/>
    <lineage>
        <taxon>Eukaryota</taxon>
        <taxon>Viridiplantae</taxon>
        <taxon>Streptophyta</taxon>
        <taxon>Embryophyta</taxon>
        <taxon>Tracheophyta</taxon>
        <taxon>Spermatophyta</taxon>
        <taxon>Magnoliopsida</taxon>
        <taxon>eudicotyledons</taxon>
        <taxon>Gunneridae</taxon>
        <taxon>Pentapetalae</taxon>
        <taxon>asterids</taxon>
        <taxon>lamiids</taxon>
        <taxon>Solanales</taxon>
        <taxon>Solanaceae</taxon>
        <taxon>Solanoideae</taxon>
        <taxon>Datureae</taxon>
        <taxon>Datura</taxon>
    </lineage>
</organism>
<comment type="caution">
    <text evidence="2">The sequence shown here is derived from an EMBL/GenBank/DDBJ whole genome shotgun (WGS) entry which is preliminary data.</text>
</comment>
<name>A0ABS8WJG2_DATST</name>
<sequence>MQWGEPSKFLGSNSRGDKNTRNTVEEVPLYDSGEDKYFPVIFGTSGENEHTKILNDGNRSNNTCRNFNTGSGSTLKMKSQCIPEQKVKSSIRKQVKDGDFAKMFASKEVREEVSKYEGIKTEATSKLNSVYEEIRPIIELYGWENQDIVHTSVAKTWIEANCSKYKADLDLYFSMIKNVMCPCPATDATAAGSSEGGVGPQTANAEAKPSKGGA</sequence>
<gene>
    <name evidence="2" type="ORF">HAX54_045352</name>
</gene>
<evidence type="ECO:0000313" key="3">
    <source>
        <dbReference type="Proteomes" id="UP000823775"/>
    </source>
</evidence>
<dbReference type="EMBL" id="JACEIK010007004">
    <property type="protein sequence ID" value="MCE3049592.1"/>
    <property type="molecule type" value="Genomic_DNA"/>
</dbReference>
<feature type="region of interest" description="Disordered" evidence="1">
    <location>
        <begin position="188"/>
        <end position="214"/>
    </location>
</feature>
<feature type="region of interest" description="Disordered" evidence="1">
    <location>
        <begin position="1"/>
        <end position="27"/>
    </location>
</feature>
<evidence type="ECO:0000256" key="1">
    <source>
        <dbReference type="SAM" id="MobiDB-lite"/>
    </source>
</evidence>
<reference evidence="2 3" key="1">
    <citation type="journal article" date="2021" name="BMC Genomics">
        <title>Datura genome reveals duplications of psychoactive alkaloid biosynthetic genes and high mutation rate following tissue culture.</title>
        <authorList>
            <person name="Rajewski A."/>
            <person name="Carter-House D."/>
            <person name="Stajich J."/>
            <person name="Litt A."/>
        </authorList>
    </citation>
    <scope>NUCLEOTIDE SEQUENCE [LARGE SCALE GENOMIC DNA]</scope>
    <source>
        <strain evidence="2">AR-01</strain>
    </source>
</reference>